<gene>
    <name evidence="7" type="ORF">DB32_000695</name>
</gene>
<evidence type="ECO:0000313" key="8">
    <source>
        <dbReference type="Proteomes" id="UP000034883"/>
    </source>
</evidence>
<dbReference type="Proteomes" id="UP000034883">
    <property type="component" value="Chromosome"/>
</dbReference>
<evidence type="ECO:0000313" key="7">
    <source>
        <dbReference type="EMBL" id="AKF03546.1"/>
    </source>
</evidence>
<organism evidence="7 8">
    <name type="scientific">Sandaracinus amylolyticus</name>
    <dbReference type="NCBI Taxonomy" id="927083"/>
    <lineage>
        <taxon>Bacteria</taxon>
        <taxon>Pseudomonadati</taxon>
        <taxon>Myxococcota</taxon>
        <taxon>Polyangia</taxon>
        <taxon>Polyangiales</taxon>
        <taxon>Sandaracinaceae</taxon>
        <taxon>Sandaracinus</taxon>
    </lineage>
</organism>
<evidence type="ECO:0000256" key="1">
    <source>
        <dbReference type="ARBA" id="ARBA00010641"/>
    </source>
</evidence>
<dbReference type="Gene3D" id="1.10.1740.10">
    <property type="match status" value="1"/>
</dbReference>
<dbReference type="CDD" id="cd06171">
    <property type="entry name" value="Sigma70_r4"/>
    <property type="match status" value="1"/>
</dbReference>
<dbReference type="InterPro" id="IPR039425">
    <property type="entry name" value="RNA_pol_sigma-70-like"/>
</dbReference>
<dbReference type="AlphaFoldDB" id="A0A0F6VZP8"/>
<reference evidence="7 8" key="1">
    <citation type="submission" date="2015-03" db="EMBL/GenBank/DDBJ databases">
        <title>Genome assembly of Sandaracinus amylolyticus DSM 53668.</title>
        <authorList>
            <person name="Sharma G."/>
            <person name="Subramanian S."/>
        </authorList>
    </citation>
    <scope>NUCLEOTIDE SEQUENCE [LARGE SCALE GENOMIC DNA]</scope>
    <source>
        <strain evidence="7 8">DSM 53668</strain>
    </source>
</reference>
<dbReference type="InterPro" id="IPR013324">
    <property type="entry name" value="RNA_pol_sigma_r3/r4-like"/>
</dbReference>
<dbReference type="InterPro" id="IPR036388">
    <property type="entry name" value="WH-like_DNA-bd_sf"/>
</dbReference>
<dbReference type="GO" id="GO:0006352">
    <property type="term" value="P:DNA-templated transcription initiation"/>
    <property type="evidence" value="ECO:0007669"/>
    <property type="project" value="InterPro"/>
</dbReference>
<dbReference type="Pfam" id="PF08281">
    <property type="entry name" value="Sigma70_r4_2"/>
    <property type="match status" value="1"/>
</dbReference>
<dbReference type="PANTHER" id="PTHR43133">
    <property type="entry name" value="RNA POLYMERASE ECF-TYPE SIGMA FACTO"/>
    <property type="match status" value="1"/>
</dbReference>
<dbReference type="Pfam" id="PF04542">
    <property type="entry name" value="Sigma70_r2"/>
    <property type="match status" value="1"/>
</dbReference>
<dbReference type="GO" id="GO:0016987">
    <property type="term" value="F:sigma factor activity"/>
    <property type="evidence" value="ECO:0007669"/>
    <property type="project" value="UniProtKB-KW"/>
</dbReference>
<dbReference type="KEGG" id="samy:DB32_000695"/>
<feature type="domain" description="RNA polymerase sigma factor 70 region 4 type 2" evidence="6">
    <location>
        <begin position="131"/>
        <end position="181"/>
    </location>
</feature>
<dbReference type="SUPFAM" id="SSF88659">
    <property type="entry name" value="Sigma3 and sigma4 domains of RNA polymerase sigma factors"/>
    <property type="match status" value="1"/>
</dbReference>
<dbReference type="SUPFAM" id="SSF88946">
    <property type="entry name" value="Sigma2 domain of RNA polymerase sigma factors"/>
    <property type="match status" value="1"/>
</dbReference>
<dbReference type="InterPro" id="IPR013325">
    <property type="entry name" value="RNA_pol_sigma_r2"/>
</dbReference>
<evidence type="ECO:0000256" key="3">
    <source>
        <dbReference type="ARBA" id="ARBA00023082"/>
    </source>
</evidence>
<keyword evidence="2" id="KW-0805">Transcription regulation</keyword>
<sequence length="202" mass="22745">MLGRTAHQVPASSEQALVDRLKRGDAAALGEAYDRHHEAVRAFARRLLGNEAAAEDLVHDVFVALPDLVRRFEGRSSLRTYIVSIACNHARHAKRATARRLGALERLHAEPRDSTPDLEAAEERRQLAETMRRLLDALPMEQRVAVVLCVVEERTSVEASEIMGVPEATVRTRLFHARRKMREMLESEARTEARAAGIEVRR</sequence>
<comment type="similarity">
    <text evidence="1">Belongs to the sigma-70 factor family. ECF subfamily.</text>
</comment>
<dbReference type="InterPro" id="IPR007627">
    <property type="entry name" value="RNA_pol_sigma70_r2"/>
</dbReference>
<dbReference type="GO" id="GO:0003677">
    <property type="term" value="F:DNA binding"/>
    <property type="evidence" value="ECO:0007669"/>
    <property type="project" value="InterPro"/>
</dbReference>
<proteinExistence type="inferred from homology"/>
<protein>
    <submittedName>
        <fullName evidence="7">RNA polymerase sigma factor RpoE</fullName>
    </submittedName>
</protein>
<evidence type="ECO:0000259" key="5">
    <source>
        <dbReference type="Pfam" id="PF04542"/>
    </source>
</evidence>
<dbReference type="EMBL" id="CP011125">
    <property type="protein sequence ID" value="AKF03546.1"/>
    <property type="molecule type" value="Genomic_DNA"/>
</dbReference>
<keyword evidence="3" id="KW-0731">Sigma factor</keyword>
<feature type="domain" description="RNA polymerase sigma-70 region 2" evidence="5">
    <location>
        <begin position="33"/>
        <end position="99"/>
    </location>
</feature>
<dbReference type="InterPro" id="IPR014284">
    <property type="entry name" value="RNA_pol_sigma-70_dom"/>
</dbReference>
<keyword evidence="4" id="KW-0804">Transcription</keyword>
<keyword evidence="8" id="KW-1185">Reference proteome</keyword>
<dbReference type="Gene3D" id="1.10.10.10">
    <property type="entry name" value="Winged helix-like DNA-binding domain superfamily/Winged helix DNA-binding domain"/>
    <property type="match status" value="1"/>
</dbReference>
<dbReference type="PANTHER" id="PTHR43133:SF46">
    <property type="entry name" value="RNA POLYMERASE SIGMA-70 FACTOR ECF SUBFAMILY"/>
    <property type="match status" value="1"/>
</dbReference>
<name>A0A0F6VZP8_9BACT</name>
<dbReference type="STRING" id="927083.DB32_000695"/>
<dbReference type="InterPro" id="IPR013249">
    <property type="entry name" value="RNA_pol_sigma70_r4_t2"/>
</dbReference>
<evidence type="ECO:0000259" key="6">
    <source>
        <dbReference type="Pfam" id="PF08281"/>
    </source>
</evidence>
<evidence type="ECO:0000256" key="4">
    <source>
        <dbReference type="ARBA" id="ARBA00023163"/>
    </source>
</evidence>
<evidence type="ECO:0000256" key="2">
    <source>
        <dbReference type="ARBA" id="ARBA00023015"/>
    </source>
</evidence>
<dbReference type="NCBIfam" id="TIGR02937">
    <property type="entry name" value="sigma70-ECF"/>
    <property type="match status" value="1"/>
</dbReference>
<accession>A0A0F6VZP8</accession>